<dbReference type="InterPro" id="IPR029058">
    <property type="entry name" value="AB_hydrolase_fold"/>
</dbReference>
<evidence type="ECO:0000313" key="2">
    <source>
        <dbReference type="Proteomes" id="UP000247702"/>
    </source>
</evidence>
<sequence length="144" mass="16328">MLKSALEIRHTKTIEQAQKDFSLLGLTPADVWKDLKDDGIISEWVQNPNDGWENREIRKTILYLHVGGYIMRSKESHRNVTGLWLKRPMQDDSDLTSCAGIIGLSPWVDLTQSTPSVLKNDCIDYVPKTVAGATFAESQVYNEY</sequence>
<accession>A0A2Z6QEG2</accession>
<reference evidence="1 2" key="1">
    <citation type="submission" date="2017-11" db="EMBL/GenBank/DDBJ databases">
        <title>The genome of Rhizophagus clarus HR1 reveals common genetic basis of auxotrophy among arbuscular mycorrhizal fungi.</title>
        <authorList>
            <person name="Kobayashi Y."/>
        </authorList>
    </citation>
    <scope>NUCLEOTIDE SEQUENCE [LARGE SCALE GENOMIC DNA]</scope>
    <source>
        <strain evidence="1 2">HR1</strain>
    </source>
</reference>
<dbReference type="AlphaFoldDB" id="A0A2Z6QEG2"/>
<organism evidence="1 2">
    <name type="scientific">Rhizophagus clarus</name>
    <dbReference type="NCBI Taxonomy" id="94130"/>
    <lineage>
        <taxon>Eukaryota</taxon>
        <taxon>Fungi</taxon>
        <taxon>Fungi incertae sedis</taxon>
        <taxon>Mucoromycota</taxon>
        <taxon>Glomeromycotina</taxon>
        <taxon>Glomeromycetes</taxon>
        <taxon>Glomerales</taxon>
        <taxon>Glomeraceae</taxon>
        <taxon>Rhizophagus</taxon>
    </lineage>
</organism>
<name>A0A2Z6QEG2_9GLOM</name>
<keyword evidence="2" id="KW-1185">Reference proteome</keyword>
<evidence type="ECO:0000313" key="1">
    <source>
        <dbReference type="EMBL" id="GBB83151.1"/>
    </source>
</evidence>
<dbReference type="Gene3D" id="3.40.50.1820">
    <property type="entry name" value="alpha/beta hydrolase"/>
    <property type="match status" value="1"/>
</dbReference>
<dbReference type="EMBL" id="BEXD01000001">
    <property type="protein sequence ID" value="GBB83151.1"/>
    <property type="molecule type" value="Genomic_DNA"/>
</dbReference>
<protein>
    <submittedName>
        <fullName evidence="1">Uncharacterized protein</fullName>
    </submittedName>
</protein>
<comment type="caution">
    <text evidence="1">The sequence shown here is derived from an EMBL/GenBank/DDBJ whole genome shotgun (WGS) entry which is preliminary data.</text>
</comment>
<dbReference type="Proteomes" id="UP000247702">
    <property type="component" value="Unassembled WGS sequence"/>
</dbReference>
<gene>
    <name evidence="1" type="ORF">RclHR1_00010033</name>
</gene>
<proteinExistence type="predicted"/>